<evidence type="ECO:0000313" key="2">
    <source>
        <dbReference type="Proteomes" id="UP000199607"/>
    </source>
</evidence>
<accession>A0A1I4BJ75</accession>
<proteinExistence type="predicted"/>
<reference evidence="2" key="1">
    <citation type="submission" date="2016-10" db="EMBL/GenBank/DDBJ databases">
        <authorList>
            <person name="Varghese N."/>
            <person name="Submissions S."/>
        </authorList>
    </citation>
    <scope>NUCLEOTIDE SEQUENCE [LARGE SCALE GENOMIC DNA]</scope>
    <source>
        <strain evidence="2">CGMCC 1.7738</strain>
    </source>
</reference>
<name>A0A1I4BJ75_9EURY</name>
<dbReference type="RefSeq" id="WP_089865494.1">
    <property type="nucleotide sequence ID" value="NZ_FOTC01000001.1"/>
</dbReference>
<gene>
    <name evidence="1" type="ORF">SAMN04487950_0589</name>
</gene>
<keyword evidence="2" id="KW-1185">Reference proteome</keyword>
<dbReference type="Proteomes" id="UP000199607">
    <property type="component" value="Unassembled WGS sequence"/>
</dbReference>
<evidence type="ECO:0000313" key="1">
    <source>
        <dbReference type="EMBL" id="SFK68808.1"/>
    </source>
</evidence>
<dbReference type="EMBL" id="FOTC01000001">
    <property type="protein sequence ID" value="SFK68808.1"/>
    <property type="molecule type" value="Genomic_DNA"/>
</dbReference>
<dbReference type="AlphaFoldDB" id="A0A1I4BJ75"/>
<protein>
    <submittedName>
        <fullName evidence="1">Uncharacterized protein</fullName>
    </submittedName>
</protein>
<organism evidence="1 2">
    <name type="scientific">Halogranum rubrum</name>
    <dbReference type="NCBI Taxonomy" id="553466"/>
    <lineage>
        <taxon>Archaea</taxon>
        <taxon>Methanobacteriati</taxon>
        <taxon>Methanobacteriota</taxon>
        <taxon>Stenosarchaea group</taxon>
        <taxon>Halobacteria</taxon>
        <taxon>Halobacteriales</taxon>
        <taxon>Haloferacaceae</taxon>
    </lineage>
</organism>
<sequence>MSDTLSSTTNGQDWGTQTYDNVRVDITPQADDHYDVVVTHPDGERSRHAVERVVINSAAVFFDSHIWFVDANLDVGVPISEPGDTLWVWP</sequence>